<feature type="compositionally biased region" description="Basic and acidic residues" evidence="1">
    <location>
        <begin position="220"/>
        <end position="240"/>
    </location>
</feature>
<feature type="compositionally biased region" description="Polar residues" evidence="1">
    <location>
        <begin position="1"/>
        <end position="15"/>
    </location>
</feature>
<feature type="compositionally biased region" description="Acidic residues" evidence="1">
    <location>
        <begin position="96"/>
        <end position="129"/>
    </location>
</feature>
<feature type="compositionally biased region" description="Acidic residues" evidence="1">
    <location>
        <begin position="48"/>
        <end position="57"/>
    </location>
</feature>
<feature type="region of interest" description="Disordered" evidence="1">
    <location>
        <begin position="1"/>
        <end position="131"/>
    </location>
</feature>
<feature type="compositionally biased region" description="Basic and acidic residues" evidence="1">
    <location>
        <begin position="198"/>
        <end position="207"/>
    </location>
</feature>
<evidence type="ECO:0000313" key="2">
    <source>
        <dbReference type="EMBL" id="KAG2383016.1"/>
    </source>
</evidence>
<proteinExistence type="predicted"/>
<name>A0AA88KNV9_NAELO</name>
<feature type="compositionally biased region" description="Basic and acidic residues" evidence="1">
    <location>
        <begin position="86"/>
        <end position="95"/>
    </location>
</feature>
<feature type="compositionally biased region" description="Basic and acidic residues" evidence="1">
    <location>
        <begin position="64"/>
        <end position="73"/>
    </location>
</feature>
<feature type="region of interest" description="Disordered" evidence="1">
    <location>
        <begin position="147"/>
        <end position="240"/>
    </location>
</feature>
<gene>
    <name evidence="2" type="ORF">C9374_004983</name>
</gene>
<dbReference type="GeneID" id="68097438"/>
<comment type="caution">
    <text evidence="2">The sequence shown here is derived from an EMBL/GenBank/DDBJ whole genome shotgun (WGS) entry which is preliminary data.</text>
</comment>
<dbReference type="EMBL" id="PYSW02000022">
    <property type="protein sequence ID" value="KAG2383016.1"/>
    <property type="molecule type" value="Genomic_DNA"/>
</dbReference>
<reference evidence="2 3" key="1">
    <citation type="journal article" date="2018" name="BMC Genomics">
        <title>The genome of Naegleria lovaniensis, the basis for a comparative approach to unravel pathogenicity factors of the human pathogenic amoeba N. fowleri.</title>
        <authorList>
            <person name="Liechti N."/>
            <person name="Schurch N."/>
            <person name="Bruggmann R."/>
            <person name="Wittwer M."/>
        </authorList>
    </citation>
    <scope>NUCLEOTIDE SEQUENCE [LARGE SCALE GENOMIC DNA]</scope>
    <source>
        <strain evidence="2 3">ATCC 30569</strain>
    </source>
</reference>
<accession>A0AA88KNV9</accession>
<feature type="compositionally biased region" description="Low complexity" evidence="1">
    <location>
        <begin position="160"/>
        <end position="185"/>
    </location>
</feature>
<organism evidence="2 3">
    <name type="scientific">Naegleria lovaniensis</name>
    <name type="common">Amoeba</name>
    <dbReference type="NCBI Taxonomy" id="51637"/>
    <lineage>
        <taxon>Eukaryota</taxon>
        <taxon>Discoba</taxon>
        <taxon>Heterolobosea</taxon>
        <taxon>Tetramitia</taxon>
        <taxon>Eutetramitia</taxon>
        <taxon>Vahlkampfiidae</taxon>
        <taxon>Naegleria</taxon>
    </lineage>
</organism>
<dbReference type="RefSeq" id="XP_044548695.1">
    <property type="nucleotide sequence ID" value="XM_044694682.1"/>
</dbReference>
<evidence type="ECO:0000313" key="3">
    <source>
        <dbReference type="Proteomes" id="UP000816034"/>
    </source>
</evidence>
<keyword evidence="3" id="KW-1185">Reference proteome</keyword>
<sequence>MSANIREQVTKQITESENEQAFLPSDLKGKGELQSDNPYEQLVHGAEFAEEDEEDTDYISGDIAEEKAEDARDQIIPSDDEDEEFDLKQQKKDEGGGDDEFEEPEEEEFDEGADEDQEEVELEEEEDTYELYTDLTKPVSQVCQELANKASNESGGGAQTLLLGSTESPTPPSSTVLTPPTDPTLMHAQLHANFIVKQGEEDKEAHTDTASPQLLHKRKIGTDEEHRSAHDDPTKKIKLD</sequence>
<dbReference type="AlphaFoldDB" id="A0AA88KNV9"/>
<protein>
    <submittedName>
        <fullName evidence="2">Uncharacterized protein</fullName>
    </submittedName>
</protein>
<evidence type="ECO:0000256" key="1">
    <source>
        <dbReference type="SAM" id="MobiDB-lite"/>
    </source>
</evidence>
<dbReference type="Proteomes" id="UP000816034">
    <property type="component" value="Unassembled WGS sequence"/>
</dbReference>